<gene>
    <name evidence="8" type="primary">LOC117546660</name>
</gene>
<sequence length="82" mass="9383">MSDVISIFLTIFDACAKTRHYCCSAPTREHPETLRLPATMADKPDISEVEKFDKAKLKKTETQEKNVLPTQDIIEQEKKDKS</sequence>
<comment type="subcellular location">
    <subcellularLocation>
        <location evidence="1">Cytoplasm</location>
        <location evidence="1">Cytoskeleton</location>
    </subcellularLocation>
</comment>
<evidence type="ECO:0000256" key="6">
    <source>
        <dbReference type="ARBA" id="ARBA00025497"/>
    </source>
</evidence>
<dbReference type="GO" id="GO:0005856">
    <property type="term" value="C:cytoskeleton"/>
    <property type="evidence" value="ECO:0007669"/>
    <property type="project" value="UniProtKB-SubCell"/>
</dbReference>
<dbReference type="SMART" id="SM00152">
    <property type="entry name" value="THY"/>
    <property type="match status" value="1"/>
</dbReference>
<name>A0A6P8ULR3_GYMAC</name>
<dbReference type="GO" id="GO:0005737">
    <property type="term" value="C:cytoplasm"/>
    <property type="evidence" value="ECO:0007669"/>
    <property type="project" value="TreeGrafter"/>
</dbReference>
<evidence type="ECO:0000313" key="7">
    <source>
        <dbReference type="Proteomes" id="UP000515161"/>
    </source>
</evidence>
<dbReference type="RefSeq" id="XP_034072870.1">
    <property type="nucleotide sequence ID" value="XM_034216979.1"/>
</dbReference>
<keyword evidence="4" id="KW-0009">Actin-binding</keyword>
<evidence type="ECO:0000256" key="5">
    <source>
        <dbReference type="ARBA" id="ARBA00023212"/>
    </source>
</evidence>
<keyword evidence="7" id="KW-1185">Reference proteome</keyword>
<dbReference type="InterPro" id="IPR038386">
    <property type="entry name" value="Beta-thymosin_sf"/>
</dbReference>
<accession>A0A6P8ULR3</accession>
<dbReference type="FunFam" id="1.20.5.520:FF:000001">
    <property type="entry name" value="Thymosin beta"/>
    <property type="match status" value="1"/>
</dbReference>
<dbReference type="PANTHER" id="PTHR12021">
    <property type="entry name" value="THYMOSIN BETA"/>
    <property type="match status" value="1"/>
</dbReference>
<dbReference type="InParanoid" id="A0A6P8ULR3"/>
<protein>
    <submittedName>
        <fullName evidence="8">Thymosin beta-10-like</fullName>
    </submittedName>
</protein>
<dbReference type="CDD" id="cd22059">
    <property type="entry name" value="WH2_BetaT"/>
    <property type="match status" value="1"/>
</dbReference>
<dbReference type="GeneID" id="117546660"/>
<dbReference type="InterPro" id="IPR001152">
    <property type="entry name" value="Beta-thymosin"/>
</dbReference>
<dbReference type="Proteomes" id="UP000515161">
    <property type="component" value="Unplaced"/>
</dbReference>
<dbReference type="Gene3D" id="1.20.5.520">
    <property type="entry name" value="Single helix bin"/>
    <property type="match status" value="1"/>
</dbReference>
<dbReference type="PANTHER" id="PTHR12021:SF26">
    <property type="entry name" value="THYMOSIN BETA"/>
    <property type="match status" value="1"/>
</dbReference>
<comment type="function">
    <text evidence="6">Plays an important role in the organization of the cytoskeleton. Binds to and sequesters actin monomers (G actin) and therefore inhibits actin polymerization.</text>
</comment>
<evidence type="ECO:0000256" key="2">
    <source>
        <dbReference type="ARBA" id="ARBA00009511"/>
    </source>
</evidence>
<dbReference type="GO" id="GO:0003785">
    <property type="term" value="F:actin monomer binding"/>
    <property type="evidence" value="ECO:0007669"/>
    <property type="project" value="InterPro"/>
</dbReference>
<dbReference type="GO" id="GO:0030334">
    <property type="term" value="P:regulation of cell migration"/>
    <property type="evidence" value="ECO:0007669"/>
    <property type="project" value="TreeGrafter"/>
</dbReference>
<evidence type="ECO:0000256" key="3">
    <source>
        <dbReference type="ARBA" id="ARBA00022490"/>
    </source>
</evidence>
<dbReference type="AlphaFoldDB" id="A0A6P8ULR3"/>
<comment type="similarity">
    <text evidence="2">Belongs to the thymosin beta family.</text>
</comment>
<keyword evidence="5" id="KW-0206">Cytoskeleton</keyword>
<evidence type="ECO:0000313" key="8">
    <source>
        <dbReference type="RefSeq" id="XP_034072870.1"/>
    </source>
</evidence>
<reference evidence="8" key="1">
    <citation type="submission" date="2025-08" db="UniProtKB">
        <authorList>
            <consortium name="RefSeq"/>
        </authorList>
    </citation>
    <scope>IDENTIFICATION</scope>
</reference>
<dbReference type="Pfam" id="PF01290">
    <property type="entry name" value="Thymosin"/>
    <property type="match status" value="1"/>
</dbReference>
<proteinExistence type="inferred from homology"/>
<organism evidence="7 8">
    <name type="scientific">Gymnodraco acuticeps</name>
    <name type="common">Antarctic dragonfish</name>
    <dbReference type="NCBI Taxonomy" id="8218"/>
    <lineage>
        <taxon>Eukaryota</taxon>
        <taxon>Metazoa</taxon>
        <taxon>Chordata</taxon>
        <taxon>Craniata</taxon>
        <taxon>Vertebrata</taxon>
        <taxon>Euteleostomi</taxon>
        <taxon>Actinopterygii</taxon>
        <taxon>Neopterygii</taxon>
        <taxon>Teleostei</taxon>
        <taxon>Neoteleostei</taxon>
        <taxon>Acanthomorphata</taxon>
        <taxon>Eupercaria</taxon>
        <taxon>Perciformes</taxon>
        <taxon>Notothenioidei</taxon>
        <taxon>Bathydraconidae</taxon>
        <taxon>Gymnodraco</taxon>
    </lineage>
</organism>
<dbReference type="GO" id="GO:0007015">
    <property type="term" value="P:actin filament organization"/>
    <property type="evidence" value="ECO:0007669"/>
    <property type="project" value="InterPro"/>
</dbReference>
<dbReference type="OrthoDB" id="2151618at2759"/>
<dbReference type="KEGG" id="gacu:117546660"/>
<evidence type="ECO:0000256" key="1">
    <source>
        <dbReference type="ARBA" id="ARBA00004245"/>
    </source>
</evidence>
<keyword evidence="3" id="KW-0963">Cytoplasm</keyword>
<evidence type="ECO:0000256" key="4">
    <source>
        <dbReference type="ARBA" id="ARBA00023203"/>
    </source>
</evidence>